<accession>A0A974HKX2</accession>
<dbReference type="EC" id="2.7.11.1" evidence="2"/>
<dbReference type="GO" id="GO:0005524">
    <property type="term" value="F:ATP binding"/>
    <property type="evidence" value="ECO:0007669"/>
    <property type="project" value="UniProtKB-UniRule"/>
</dbReference>
<dbReference type="Gene3D" id="1.10.510.10">
    <property type="entry name" value="Transferase(Phosphotransferase) domain 1"/>
    <property type="match status" value="1"/>
</dbReference>
<proteinExistence type="inferred from homology"/>
<comment type="similarity">
    <text evidence="1">Belongs to the protein kinase superfamily. STE Ser/Thr protein kinase family. STE20 subfamily.</text>
</comment>
<evidence type="ECO:0000256" key="5">
    <source>
        <dbReference type="ARBA" id="ARBA00022777"/>
    </source>
</evidence>
<dbReference type="Pfam" id="PF00069">
    <property type="entry name" value="Pkinase"/>
    <property type="match status" value="1"/>
</dbReference>
<dbReference type="InterPro" id="IPR050629">
    <property type="entry name" value="STE20/SPS1-PAK"/>
</dbReference>
<feature type="non-terminal residue" evidence="10">
    <location>
        <position position="556"/>
    </location>
</feature>
<organism evidence="10 11">
    <name type="scientific">Xenopus laevis</name>
    <name type="common">African clawed frog</name>
    <dbReference type="NCBI Taxonomy" id="8355"/>
    <lineage>
        <taxon>Eukaryota</taxon>
        <taxon>Metazoa</taxon>
        <taxon>Chordata</taxon>
        <taxon>Craniata</taxon>
        <taxon>Vertebrata</taxon>
        <taxon>Euteleostomi</taxon>
        <taxon>Amphibia</taxon>
        <taxon>Batrachia</taxon>
        <taxon>Anura</taxon>
        <taxon>Pipoidea</taxon>
        <taxon>Pipidae</taxon>
        <taxon>Xenopodinae</taxon>
        <taxon>Xenopus</taxon>
        <taxon>Xenopus</taxon>
    </lineage>
</organism>
<dbReference type="InterPro" id="IPR000719">
    <property type="entry name" value="Prot_kinase_dom"/>
</dbReference>
<dbReference type="PANTHER" id="PTHR48012">
    <property type="entry name" value="STERILE20-LIKE KINASE, ISOFORM B-RELATED"/>
    <property type="match status" value="1"/>
</dbReference>
<reference evidence="11" key="1">
    <citation type="journal article" date="2016" name="Nature">
        <title>Genome evolution in the allotetraploid frog Xenopus laevis.</title>
        <authorList>
            <person name="Session A.M."/>
            <person name="Uno Y."/>
            <person name="Kwon T."/>
            <person name="Chapman J.A."/>
            <person name="Toyoda A."/>
            <person name="Takahashi S."/>
            <person name="Fukui A."/>
            <person name="Hikosaka A."/>
            <person name="Suzuki A."/>
            <person name="Kondo M."/>
            <person name="van Heeringen S.J."/>
            <person name="Quigley I."/>
            <person name="Heinz S."/>
            <person name="Ogino H."/>
            <person name="Ochi H."/>
            <person name="Hellsten U."/>
            <person name="Lyons J.B."/>
            <person name="Simakov O."/>
            <person name="Putnam N."/>
            <person name="Stites J."/>
            <person name="Kuroki Y."/>
            <person name="Tanaka T."/>
            <person name="Michiue T."/>
            <person name="Watanabe M."/>
            <person name="Bogdanovic O."/>
            <person name="Lister R."/>
            <person name="Georgiou G."/>
            <person name="Paranjpe S.S."/>
            <person name="van Kruijsbergen I."/>
            <person name="Shu S."/>
            <person name="Carlson J."/>
            <person name="Kinoshita T."/>
            <person name="Ohta Y."/>
            <person name="Mawaribuchi S."/>
            <person name="Jenkins J."/>
            <person name="Grimwood J."/>
            <person name="Schmutz J."/>
            <person name="Mitros T."/>
            <person name="Mozaffari S.V."/>
            <person name="Suzuki Y."/>
            <person name="Haramoto Y."/>
            <person name="Yamamoto T.S."/>
            <person name="Takagi C."/>
            <person name="Heald R."/>
            <person name="Miller K."/>
            <person name="Haudenschild C."/>
            <person name="Kitzman J."/>
            <person name="Nakayama T."/>
            <person name="Izutsu Y."/>
            <person name="Robert J."/>
            <person name="Fortriede J."/>
            <person name="Burns K."/>
            <person name="Lotay V."/>
            <person name="Karimi K."/>
            <person name="Yasuoka Y."/>
            <person name="Dichmann D.S."/>
            <person name="Flajnik M.F."/>
            <person name="Houston D.W."/>
            <person name="Shendure J."/>
            <person name="DuPasquier L."/>
            <person name="Vize P.D."/>
            <person name="Zorn A.M."/>
            <person name="Ito M."/>
            <person name="Marcotte E.M."/>
            <person name="Wallingford J.B."/>
            <person name="Ito Y."/>
            <person name="Asashima M."/>
            <person name="Ueno N."/>
            <person name="Matsuda Y."/>
            <person name="Veenstra G.J."/>
            <person name="Fujiyama A."/>
            <person name="Harland R.M."/>
            <person name="Taira M."/>
            <person name="Rokhsar D.S."/>
        </authorList>
    </citation>
    <scope>NUCLEOTIDE SEQUENCE [LARGE SCALE GENOMIC DNA]</scope>
    <source>
        <strain evidence="11">J</strain>
    </source>
</reference>
<dbReference type="InterPro" id="IPR017441">
    <property type="entry name" value="Protein_kinase_ATP_BS"/>
</dbReference>
<feature type="compositionally biased region" description="Polar residues" evidence="8">
    <location>
        <begin position="506"/>
        <end position="517"/>
    </location>
</feature>
<evidence type="ECO:0000313" key="10">
    <source>
        <dbReference type="EMBL" id="OCT81844.1"/>
    </source>
</evidence>
<dbReference type="GO" id="GO:0005794">
    <property type="term" value="C:Golgi apparatus"/>
    <property type="evidence" value="ECO:0007669"/>
    <property type="project" value="TreeGrafter"/>
</dbReference>
<dbReference type="SMART" id="SM00220">
    <property type="entry name" value="S_TKc"/>
    <property type="match status" value="1"/>
</dbReference>
<dbReference type="PROSITE" id="PS00107">
    <property type="entry name" value="PROTEIN_KINASE_ATP"/>
    <property type="match status" value="1"/>
</dbReference>
<evidence type="ECO:0000259" key="9">
    <source>
        <dbReference type="PROSITE" id="PS50011"/>
    </source>
</evidence>
<keyword evidence="4 7" id="KW-0547">Nucleotide-binding</keyword>
<keyword evidence="3" id="KW-0723">Serine/threonine-protein kinase</keyword>
<dbReference type="GO" id="GO:0030336">
    <property type="term" value="P:negative regulation of cell migration"/>
    <property type="evidence" value="ECO:0007669"/>
    <property type="project" value="TreeGrafter"/>
</dbReference>
<evidence type="ECO:0000256" key="3">
    <source>
        <dbReference type="ARBA" id="ARBA00022527"/>
    </source>
</evidence>
<dbReference type="PROSITE" id="PS50011">
    <property type="entry name" value="PROTEIN_KINASE_DOM"/>
    <property type="match status" value="1"/>
</dbReference>
<dbReference type="GO" id="GO:0004674">
    <property type="term" value="F:protein serine/threonine kinase activity"/>
    <property type="evidence" value="ECO:0007669"/>
    <property type="project" value="UniProtKB-KW"/>
</dbReference>
<evidence type="ECO:0000256" key="2">
    <source>
        <dbReference type="ARBA" id="ARBA00012513"/>
    </source>
</evidence>
<dbReference type="InterPro" id="IPR011009">
    <property type="entry name" value="Kinase-like_dom_sf"/>
</dbReference>
<sequence>MLRNLTACFTEPRGTLDLGKQIGDGSFGQVYKGRNLKTNNVVAIKLMNPSEDTMKEIKKEIKIHKKVSKHENIASFYGAYQQSGSTMMPIMIEMEFCGGGTLSQLIDNPFSQGLPESCVAYVCREVLKGLSHLNKKQIMHRDIKPLNIAITEDAGIRLIDFGLARKVKRFRACKELQGTPHYIAPEVWTCSSHNFKCDIWALGITAIEMAQARCPLLHLQREAVGEQIVFGDPPTLSRPYRWSKAFNSFIEVCLTKDPKDRPTAKFLLQNHPFITDIQDEMQVIAEMKDLVGRLNAARHWQEDKTVIQSVKKMSERKEEVPSDVVVSLDTKIEETAENAEDVELASKTAVDMPNVGSTDIEKKQVTICHTDIGESEKVVEASTTLKEDEPASEEVVEAFSPQDVGSTDIEKKQDTICHTDIGEPEKEVEASAILKEDPLQSSEGAPELSVTEQEEVGAMVIEKREDTICHIDIGESEKAQHVETPIAPKEDPLHSSEGAPELSVVQELSPQEEVGSTDTEKKQTTMDDMGDSVEAPHAPLQSSEEAPVLEENTGDE</sequence>
<keyword evidence="6 7" id="KW-0067">ATP-binding</keyword>
<evidence type="ECO:0000256" key="7">
    <source>
        <dbReference type="PROSITE-ProRule" id="PRU10141"/>
    </source>
</evidence>
<dbReference type="PANTHER" id="PTHR48012:SF32">
    <property type="entry name" value="SERINE_THREONINE-PROTEIN KINASE 3"/>
    <property type="match status" value="1"/>
</dbReference>
<protein>
    <recommendedName>
        <fullName evidence="2">non-specific serine/threonine protein kinase</fullName>
        <ecNumber evidence="2">2.7.11.1</ecNumber>
    </recommendedName>
</protein>
<evidence type="ECO:0000256" key="4">
    <source>
        <dbReference type="ARBA" id="ARBA00022741"/>
    </source>
</evidence>
<name>A0A974HKX2_XENLA</name>
<feature type="domain" description="Protein kinase" evidence="9">
    <location>
        <begin position="16"/>
        <end position="274"/>
    </location>
</feature>
<keyword evidence="5" id="KW-0808">Transferase</keyword>
<dbReference type="CDD" id="cd05122">
    <property type="entry name" value="PKc_STE"/>
    <property type="match status" value="1"/>
</dbReference>
<evidence type="ECO:0000256" key="6">
    <source>
        <dbReference type="ARBA" id="ARBA00022840"/>
    </source>
</evidence>
<dbReference type="SUPFAM" id="SSF56112">
    <property type="entry name" value="Protein kinase-like (PK-like)"/>
    <property type="match status" value="1"/>
</dbReference>
<dbReference type="AlphaFoldDB" id="A0A974HKX2"/>
<feature type="region of interest" description="Disordered" evidence="8">
    <location>
        <begin position="473"/>
        <end position="556"/>
    </location>
</feature>
<evidence type="ECO:0000256" key="8">
    <source>
        <dbReference type="SAM" id="MobiDB-lite"/>
    </source>
</evidence>
<dbReference type="EMBL" id="CM004473">
    <property type="protein sequence ID" value="OCT81844.1"/>
    <property type="molecule type" value="Genomic_DNA"/>
</dbReference>
<gene>
    <name evidence="10" type="ORF">XELAEV_18024351mg</name>
</gene>
<evidence type="ECO:0000256" key="1">
    <source>
        <dbReference type="ARBA" id="ARBA00008874"/>
    </source>
</evidence>
<evidence type="ECO:0000313" key="11">
    <source>
        <dbReference type="Proteomes" id="UP000694892"/>
    </source>
</evidence>
<feature type="binding site" evidence="7">
    <location>
        <position position="45"/>
    </location>
    <ligand>
        <name>ATP</name>
        <dbReference type="ChEBI" id="CHEBI:30616"/>
    </ligand>
</feature>
<keyword evidence="5" id="KW-0418">Kinase</keyword>
<dbReference type="Proteomes" id="UP000694892">
    <property type="component" value="Chromosome 4S"/>
</dbReference>